<gene>
    <name evidence="2" type="ORF">PCON_02153</name>
</gene>
<keyword evidence="1" id="KW-1133">Transmembrane helix</keyword>
<dbReference type="AlphaFoldDB" id="U4LA28"/>
<evidence type="ECO:0000313" key="2">
    <source>
        <dbReference type="EMBL" id="CCX15727.1"/>
    </source>
</evidence>
<dbReference type="Proteomes" id="UP000018144">
    <property type="component" value="Unassembled WGS sequence"/>
</dbReference>
<keyword evidence="3" id="KW-1185">Reference proteome</keyword>
<sequence>MSDYFHQLPPGFVLPHEPIGQPTGYFLPTYYTNTDDLRYFSPEEFHAWTTQYARVLAEMSNRVPPVVPPLMPAPPLILAPQLSIPAVGFIPSSPYAPTHDPIFNNPYTSWVTAAYDFSILLPGSWDGADRLYHTDYYIHHVVPETTLQWIWRLACALVMMGLGFVAWFASLVMLVIGVLLAVGLWVWMRVSVMVWGKPKWIAYT</sequence>
<proteinExistence type="predicted"/>
<organism evidence="2 3">
    <name type="scientific">Pyronema omphalodes (strain CBS 100304)</name>
    <name type="common">Pyronema confluens</name>
    <dbReference type="NCBI Taxonomy" id="1076935"/>
    <lineage>
        <taxon>Eukaryota</taxon>
        <taxon>Fungi</taxon>
        <taxon>Dikarya</taxon>
        <taxon>Ascomycota</taxon>
        <taxon>Pezizomycotina</taxon>
        <taxon>Pezizomycetes</taxon>
        <taxon>Pezizales</taxon>
        <taxon>Pyronemataceae</taxon>
        <taxon>Pyronema</taxon>
    </lineage>
</organism>
<evidence type="ECO:0000313" key="3">
    <source>
        <dbReference type="Proteomes" id="UP000018144"/>
    </source>
</evidence>
<feature type="transmembrane region" description="Helical" evidence="1">
    <location>
        <begin position="174"/>
        <end position="195"/>
    </location>
</feature>
<dbReference type="EMBL" id="HF936252">
    <property type="protein sequence ID" value="CCX15727.1"/>
    <property type="molecule type" value="Genomic_DNA"/>
</dbReference>
<reference evidence="2 3" key="1">
    <citation type="journal article" date="2013" name="PLoS Genet.">
        <title>The genome and development-dependent transcriptomes of Pyronema confluens: a window into fungal evolution.</title>
        <authorList>
            <person name="Traeger S."/>
            <person name="Altegoer F."/>
            <person name="Freitag M."/>
            <person name="Gabaldon T."/>
            <person name="Kempken F."/>
            <person name="Kumar A."/>
            <person name="Marcet-Houben M."/>
            <person name="Poggeler S."/>
            <person name="Stajich J.E."/>
            <person name="Nowrousian M."/>
        </authorList>
    </citation>
    <scope>NUCLEOTIDE SEQUENCE [LARGE SCALE GENOMIC DNA]</scope>
    <source>
        <strain evidence="3">CBS 100304</strain>
        <tissue evidence="2">Vegetative mycelium</tissue>
    </source>
</reference>
<keyword evidence="1" id="KW-0472">Membrane</keyword>
<evidence type="ECO:0000256" key="1">
    <source>
        <dbReference type="SAM" id="Phobius"/>
    </source>
</evidence>
<name>U4LA28_PYROM</name>
<protein>
    <submittedName>
        <fullName evidence="2">Uncharacterized protein</fullName>
    </submittedName>
</protein>
<keyword evidence="1" id="KW-0812">Transmembrane</keyword>
<accession>U4LA28</accession>
<dbReference type="OrthoDB" id="10402080at2759"/>